<name>A0A2G8S4T4_9APHY</name>
<proteinExistence type="predicted"/>
<keyword evidence="3" id="KW-1185">Reference proteome</keyword>
<reference evidence="2 3" key="1">
    <citation type="journal article" date="2015" name="Sci. Rep.">
        <title>Chromosome-level genome map provides insights into diverse defense mechanisms in the medicinal fungus Ganoderma sinense.</title>
        <authorList>
            <person name="Zhu Y."/>
            <person name="Xu J."/>
            <person name="Sun C."/>
            <person name="Zhou S."/>
            <person name="Xu H."/>
            <person name="Nelson D.R."/>
            <person name="Qian J."/>
            <person name="Song J."/>
            <person name="Luo H."/>
            <person name="Xiang L."/>
            <person name="Li Y."/>
            <person name="Xu Z."/>
            <person name="Ji A."/>
            <person name="Wang L."/>
            <person name="Lu S."/>
            <person name="Hayward A."/>
            <person name="Sun W."/>
            <person name="Li X."/>
            <person name="Schwartz D.C."/>
            <person name="Wang Y."/>
            <person name="Chen S."/>
        </authorList>
    </citation>
    <scope>NUCLEOTIDE SEQUENCE [LARGE SCALE GENOMIC DNA]</scope>
    <source>
        <strain evidence="2 3">ZZ0214-1</strain>
    </source>
</reference>
<feature type="region of interest" description="Disordered" evidence="1">
    <location>
        <begin position="529"/>
        <end position="575"/>
    </location>
</feature>
<dbReference type="Proteomes" id="UP000230002">
    <property type="component" value="Unassembled WGS sequence"/>
</dbReference>
<accession>A0A2G8S4T4</accession>
<feature type="compositionally biased region" description="Low complexity" evidence="1">
    <location>
        <begin position="537"/>
        <end position="551"/>
    </location>
</feature>
<comment type="caution">
    <text evidence="2">The sequence shown here is derived from an EMBL/GenBank/DDBJ whole genome shotgun (WGS) entry which is preliminary data.</text>
</comment>
<dbReference type="AlphaFoldDB" id="A0A2G8S4T4"/>
<evidence type="ECO:0000313" key="3">
    <source>
        <dbReference type="Proteomes" id="UP000230002"/>
    </source>
</evidence>
<protein>
    <submittedName>
        <fullName evidence="2">Uncharacterized protein</fullName>
    </submittedName>
</protein>
<dbReference type="EMBL" id="AYKW01000023">
    <property type="protein sequence ID" value="PIL28755.1"/>
    <property type="molecule type" value="Genomic_DNA"/>
</dbReference>
<evidence type="ECO:0000256" key="1">
    <source>
        <dbReference type="SAM" id="MobiDB-lite"/>
    </source>
</evidence>
<gene>
    <name evidence="2" type="ORF">GSI_08799</name>
</gene>
<evidence type="ECO:0000313" key="2">
    <source>
        <dbReference type="EMBL" id="PIL28755.1"/>
    </source>
</evidence>
<sequence length="605" mass="68095">MANRKPMVEDVISGSYHQPMTVSLSPWAQGALQPGYIVSELTSLPPPSSDHWPTPDNSSCLWLQIHDKNYMVNLVIQYRHMRTIGIHSGAAIEARIWIPISPNSTLDGIPPYTSVIWHIYEWESALRMQNVHVLTQSGEEMTLRLWLGIAQYGHYHTHVEVMTNVESPTQAHVSTRHWDVSDVNCKVGDQHTDLKFTMLGSVRRALEVQGYSIHLDQPGEKCSSSLFLSNSRFNIFVRYFYATHTSPDPYLPTILTHDKQELVVTACVTLELPLDPRHSSGGYMHGPYVARWSDSQRGDGWRWSHEHKKIGFTAPTGELLTLSLGLDLAWVSEYYLVVDIEHLGECSPQIERIEPSVHDMPFRLVDPHYDTISLKLPRHTKCALQAHGYEARFEGPNDDHSNLYHLTLSDVEGDLEINIGYSYSLSRDLNGRQGLAFRACITTPLVLQSSQGPAPQPECQTVNWDAWHVETSSSGGDIDKQGGWHWKLPDEDVKLSLPNGLELTLRLGLYLIWLSEYCITIEVIPPKPLSQTTSHKSLGSSGESTESGSGEADVGEDLDKQGTALGELTMRSESPRWSRRWRYPMLDMDNSDVEGVDSSDCEESE</sequence>
<organism evidence="2 3">
    <name type="scientific">Ganoderma sinense ZZ0214-1</name>
    <dbReference type="NCBI Taxonomy" id="1077348"/>
    <lineage>
        <taxon>Eukaryota</taxon>
        <taxon>Fungi</taxon>
        <taxon>Dikarya</taxon>
        <taxon>Basidiomycota</taxon>
        <taxon>Agaricomycotina</taxon>
        <taxon>Agaricomycetes</taxon>
        <taxon>Polyporales</taxon>
        <taxon>Polyporaceae</taxon>
        <taxon>Ganoderma</taxon>
    </lineage>
</organism>
<dbReference type="OrthoDB" id="10607968at2759"/>